<sequence length="61" mass="6671">MNLGEQGTTFGECQSQVGEAEVISFHHSKNRCISRTRFPTLYAGLDDQSHSTSDRLATSPA</sequence>
<dbReference type="EMBL" id="CP026114">
    <property type="protein sequence ID" value="AUT66649.1"/>
    <property type="molecule type" value="Genomic_DNA"/>
</dbReference>
<proteinExistence type="predicted"/>
<organism evidence="1 2">
    <name type="scientific">Paraburkholderia terrae</name>
    <dbReference type="NCBI Taxonomy" id="311230"/>
    <lineage>
        <taxon>Bacteria</taxon>
        <taxon>Pseudomonadati</taxon>
        <taxon>Pseudomonadota</taxon>
        <taxon>Betaproteobacteria</taxon>
        <taxon>Burkholderiales</taxon>
        <taxon>Burkholderiaceae</taxon>
        <taxon>Paraburkholderia</taxon>
    </lineage>
</organism>
<protein>
    <submittedName>
        <fullName evidence="1">Uncharacterized protein</fullName>
    </submittedName>
</protein>
<dbReference type="KEGG" id="pter:C2L65_44415"/>
<evidence type="ECO:0000313" key="2">
    <source>
        <dbReference type="Proteomes" id="UP000243502"/>
    </source>
</evidence>
<accession>A0A2I8F4J8</accession>
<name>A0A2I8F4J8_9BURK</name>
<gene>
    <name evidence="1" type="ORF">C2L65_44415</name>
</gene>
<evidence type="ECO:0000313" key="1">
    <source>
        <dbReference type="EMBL" id="AUT66649.1"/>
    </source>
</evidence>
<dbReference type="AlphaFoldDB" id="A0A2I8F4J8"/>
<dbReference type="Proteomes" id="UP000243502">
    <property type="component" value="Chromosome 4"/>
</dbReference>
<reference evidence="1 2" key="1">
    <citation type="submission" date="2018-01" db="EMBL/GenBank/DDBJ databases">
        <title>Species boundaries and ecological features among Paraburkholderia terrae DSMZ17804T, P. hospita DSMZ17164T and P. caribensis DSMZ13236T.</title>
        <authorList>
            <person name="Pratama A.A."/>
        </authorList>
    </citation>
    <scope>NUCLEOTIDE SEQUENCE [LARGE SCALE GENOMIC DNA]</scope>
    <source>
        <strain evidence="1 2">DSM 17804</strain>
    </source>
</reference>